<dbReference type="SMR" id="W8EAJ9"/>
<protein>
    <submittedName>
        <fullName evidence="1">Uncharacterized protein</fullName>
    </submittedName>
</protein>
<evidence type="ECO:0000313" key="2">
    <source>
        <dbReference type="Proteomes" id="UP000201360"/>
    </source>
</evidence>
<dbReference type="Proteomes" id="UP000201360">
    <property type="component" value="Segment"/>
</dbReference>
<proteinExistence type="predicted"/>
<dbReference type="EMBL" id="KJ192196">
    <property type="protein sequence ID" value="AHJ86403.1"/>
    <property type="molecule type" value="Genomic_DNA"/>
</dbReference>
<accession>W8EAJ9</accession>
<dbReference type="OrthoDB" id="41055at10239"/>
<dbReference type="KEGG" id="vg:18506275"/>
<gene>
    <name evidence="1" type="ORF">40AC_39</name>
</gene>
<sequence length="84" mass="9692">MAELRDRLRPKVDLTRRMTAGEALPQAGKSKLKQYSVYLHPDHMKWLKQRALEPLDGEDINVSRLLDKILSDAIASKRYDTEEA</sequence>
<evidence type="ECO:0000313" key="1">
    <source>
        <dbReference type="EMBL" id="AHJ86403.1"/>
    </source>
</evidence>
<name>W8EAJ9_9CAUD</name>
<dbReference type="RefSeq" id="YP_009009873.1">
    <property type="nucleotide sequence ID" value="NC_023607.1"/>
</dbReference>
<keyword evidence="2" id="KW-1185">Reference proteome</keyword>
<reference evidence="1 2" key="1">
    <citation type="journal article" date="2014" name="Genome Announc.">
        <title>Complete genome sequences of nine mycobacteriophages.</title>
        <authorList>
            <person name="Franceschelli J.J."/>
            <person name="Suarez C.A."/>
            <person name="Teran L."/>
            <person name="Raya R.R."/>
            <person name="Morbidoni H.R."/>
        </authorList>
    </citation>
    <scope>NUCLEOTIDE SEQUENCE [LARGE SCALE GENOMIC DNA]</scope>
</reference>
<organism evidence="1 2">
    <name type="scientific">Mycobacterium phage 40AC</name>
    <dbReference type="NCBI Taxonomy" id="1458717"/>
    <lineage>
        <taxon>Viruses</taxon>
        <taxon>Duplodnaviria</taxon>
        <taxon>Heunggongvirae</taxon>
        <taxon>Uroviricota</taxon>
        <taxon>Caudoviricetes</taxon>
        <taxon>Santafevirus</taxon>
        <taxon>Santafevirus sf40AC</taxon>
    </lineage>
</organism>